<dbReference type="Pfam" id="PF04023">
    <property type="entry name" value="FeoA"/>
    <property type="match status" value="1"/>
</dbReference>
<proteinExistence type="inferred from homology"/>
<keyword evidence="11" id="KW-0464">Manganese</keyword>
<evidence type="ECO:0000256" key="3">
    <source>
        <dbReference type="ARBA" id="ARBA00011738"/>
    </source>
</evidence>
<keyword evidence="8" id="KW-0238">DNA-binding</keyword>
<evidence type="ECO:0000256" key="1">
    <source>
        <dbReference type="ARBA" id="ARBA00004496"/>
    </source>
</evidence>
<dbReference type="SUPFAM" id="SSF47979">
    <property type="entry name" value="Iron-dependent repressor protein, dimerization domain"/>
    <property type="match status" value="1"/>
</dbReference>
<evidence type="ECO:0000256" key="8">
    <source>
        <dbReference type="ARBA" id="ARBA00023125"/>
    </source>
</evidence>
<evidence type="ECO:0000256" key="6">
    <source>
        <dbReference type="ARBA" id="ARBA00023004"/>
    </source>
</evidence>
<dbReference type="InterPro" id="IPR022689">
    <property type="entry name" value="Iron_dep_repressor"/>
</dbReference>
<keyword evidence="4" id="KW-0963">Cytoplasm</keyword>
<evidence type="ECO:0000256" key="4">
    <source>
        <dbReference type="ARBA" id="ARBA00022490"/>
    </source>
</evidence>
<comment type="similarity">
    <text evidence="2">Belongs to the DtxR/MntR family.</text>
</comment>
<dbReference type="SUPFAM" id="SSF50037">
    <property type="entry name" value="C-terminal domain of transcriptional repressors"/>
    <property type="match status" value="1"/>
</dbReference>
<comment type="subunit">
    <text evidence="3">Homodimer.</text>
</comment>
<dbReference type="InterPro" id="IPR036388">
    <property type="entry name" value="WH-like_DNA-bd_sf"/>
</dbReference>
<dbReference type="InterPro" id="IPR038157">
    <property type="entry name" value="FeoA_core_dom"/>
</dbReference>
<dbReference type="InterPro" id="IPR007167">
    <property type="entry name" value="Fe-transptr_FeoA-like"/>
</dbReference>
<evidence type="ECO:0000256" key="10">
    <source>
        <dbReference type="ARBA" id="ARBA00023163"/>
    </source>
</evidence>
<dbReference type="GO" id="GO:0003700">
    <property type="term" value="F:DNA-binding transcription factor activity"/>
    <property type="evidence" value="ECO:0007669"/>
    <property type="project" value="InterPro"/>
</dbReference>
<comment type="subcellular location">
    <subcellularLocation>
        <location evidence="1">Cytoplasm</location>
    </subcellularLocation>
</comment>
<dbReference type="Gene3D" id="1.10.10.10">
    <property type="entry name" value="Winged helix-like DNA-binding domain superfamily/Winged helix DNA-binding domain"/>
    <property type="match status" value="1"/>
</dbReference>
<evidence type="ECO:0000313" key="14">
    <source>
        <dbReference type="EMBL" id="VAW47851.1"/>
    </source>
</evidence>
<keyword evidence="6" id="KW-0408">Iron</keyword>
<dbReference type="Gene3D" id="2.30.30.90">
    <property type="match status" value="1"/>
</dbReference>
<dbReference type="SUPFAM" id="SSF46785">
    <property type="entry name" value="Winged helix' DNA-binding domain"/>
    <property type="match status" value="1"/>
</dbReference>
<dbReference type="PROSITE" id="PS50944">
    <property type="entry name" value="HTH_DTXR"/>
    <property type="match status" value="1"/>
</dbReference>
<dbReference type="InterPro" id="IPR050536">
    <property type="entry name" value="DtxR_MntR_Metal-Reg"/>
</dbReference>
<dbReference type="InterPro" id="IPR036421">
    <property type="entry name" value="Fe_dep_repressor_sf"/>
</dbReference>
<keyword evidence="10" id="KW-0804">Transcription</keyword>
<reference evidence="14" key="1">
    <citation type="submission" date="2018-06" db="EMBL/GenBank/DDBJ databases">
        <authorList>
            <person name="Zhirakovskaya E."/>
        </authorList>
    </citation>
    <scope>NUCLEOTIDE SEQUENCE</scope>
</reference>
<evidence type="ECO:0000256" key="2">
    <source>
        <dbReference type="ARBA" id="ARBA00007871"/>
    </source>
</evidence>
<keyword evidence="7" id="KW-0805">Transcription regulation</keyword>
<gene>
    <name evidence="14" type="ORF">MNBD_GAMMA03-1948</name>
</gene>
<dbReference type="InterPro" id="IPR008988">
    <property type="entry name" value="Transcriptional_repressor_C"/>
</dbReference>
<dbReference type="GO" id="GO:0046983">
    <property type="term" value="F:protein dimerization activity"/>
    <property type="evidence" value="ECO:0007669"/>
    <property type="project" value="InterPro"/>
</dbReference>
<dbReference type="InterPro" id="IPR022687">
    <property type="entry name" value="HTH_DTXR"/>
</dbReference>
<dbReference type="Pfam" id="PF01325">
    <property type="entry name" value="Fe_dep_repress"/>
    <property type="match status" value="1"/>
</dbReference>
<evidence type="ECO:0000256" key="7">
    <source>
        <dbReference type="ARBA" id="ARBA00023015"/>
    </source>
</evidence>
<accession>A0A3B0VXS9</accession>
<keyword evidence="5" id="KW-0678">Repressor</keyword>
<evidence type="ECO:0000256" key="12">
    <source>
        <dbReference type="ARBA" id="ARBA00032593"/>
    </source>
</evidence>
<feature type="domain" description="HTH dtxR-type" evidence="13">
    <location>
        <begin position="1"/>
        <end position="66"/>
    </location>
</feature>
<organism evidence="14">
    <name type="scientific">hydrothermal vent metagenome</name>
    <dbReference type="NCBI Taxonomy" id="652676"/>
    <lineage>
        <taxon>unclassified sequences</taxon>
        <taxon>metagenomes</taxon>
        <taxon>ecological metagenomes</taxon>
    </lineage>
</organism>
<dbReference type="PANTHER" id="PTHR33238">
    <property type="entry name" value="IRON (METAL) DEPENDENT REPRESSOR, DTXR FAMILY"/>
    <property type="match status" value="1"/>
</dbReference>
<dbReference type="SMART" id="SM00529">
    <property type="entry name" value="HTH_DTXR"/>
    <property type="match status" value="1"/>
</dbReference>
<evidence type="ECO:0000256" key="5">
    <source>
        <dbReference type="ARBA" id="ARBA00022491"/>
    </source>
</evidence>
<protein>
    <recommendedName>
        <fullName evidence="12">Manganese transport regulator</fullName>
    </recommendedName>
</protein>
<dbReference type="GO" id="GO:0003677">
    <property type="term" value="F:DNA binding"/>
    <property type="evidence" value="ECO:0007669"/>
    <property type="project" value="UniProtKB-KW"/>
</dbReference>
<sequence length="234" mass="26247">MNSKALEDYLKIIYKLESSVAPSKGVQTSLIAERLSISQASVSNMLKKLAEKNFIEYAPYYGVKLTVSGRKVALNMVRKHRILEQYLVERLGYSWDEVDVEAEVLEHAMSDKLANRMWEVLGKPTHDPHGSPIPSESGEVSKCILYALSDVEAGQKMVVRRIKNRSPEELRYLASIGLITGVPLEVTSRTLTNGHFKVLINHQIEQVIDYQLAQFLMVSGENAEGLKSHAGYVE</sequence>
<name>A0A3B0VXS9_9ZZZZ</name>
<dbReference type="GO" id="GO:0046914">
    <property type="term" value="F:transition metal ion binding"/>
    <property type="evidence" value="ECO:0007669"/>
    <property type="project" value="InterPro"/>
</dbReference>
<dbReference type="InterPro" id="IPR001367">
    <property type="entry name" value="Fe_dep_repressor"/>
</dbReference>
<dbReference type="SMART" id="SM00899">
    <property type="entry name" value="FeoA"/>
    <property type="match status" value="1"/>
</dbReference>
<dbReference type="Gene3D" id="1.10.60.10">
    <property type="entry name" value="Iron dependent repressor, metal binding and dimerisation domain"/>
    <property type="match status" value="1"/>
</dbReference>
<dbReference type="AlphaFoldDB" id="A0A3B0VXS9"/>
<evidence type="ECO:0000256" key="11">
    <source>
        <dbReference type="ARBA" id="ARBA00023211"/>
    </source>
</evidence>
<dbReference type="GO" id="GO:0005737">
    <property type="term" value="C:cytoplasm"/>
    <property type="evidence" value="ECO:0007669"/>
    <property type="project" value="UniProtKB-SubCell"/>
</dbReference>
<keyword evidence="9" id="KW-0010">Activator</keyword>
<dbReference type="EMBL" id="UOFC01000168">
    <property type="protein sequence ID" value="VAW47851.1"/>
    <property type="molecule type" value="Genomic_DNA"/>
</dbReference>
<evidence type="ECO:0000259" key="13">
    <source>
        <dbReference type="PROSITE" id="PS50944"/>
    </source>
</evidence>
<dbReference type="InterPro" id="IPR036390">
    <property type="entry name" value="WH_DNA-bd_sf"/>
</dbReference>
<dbReference type="PANTHER" id="PTHR33238:SF11">
    <property type="entry name" value="TRANSCRIPTIONAL REGULATOR MNTR"/>
    <property type="match status" value="1"/>
</dbReference>
<dbReference type="Pfam" id="PF02742">
    <property type="entry name" value="Fe_dep_repr_C"/>
    <property type="match status" value="1"/>
</dbReference>
<evidence type="ECO:0000256" key="9">
    <source>
        <dbReference type="ARBA" id="ARBA00023159"/>
    </source>
</evidence>